<protein>
    <submittedName>
        <fullName evidence="1">Uncharacterized protein</fullName>
    </submittedName>
</protein>
<name>A0A061S141_9CHLO</name>
<evidence type="ECO:0000313" key="1">
    <source>
        <dbReference type="EMBL" id="JAC78882.1"/>
    </source>
</evidence>
<organism evidence="1">
    <name type="scientific">Tetraselmis sp. GSL018</name>
    <dbReference type="NCBI Taxonomy" id="582737"/>
    <lineage>
        <taxon>Eukaryota</taxon>
        <taxon>Viridiplantae</taxon>
        <taxon>Chlorophyta</taxon>
        <taxon>core chlorophytes</taxon>
        <taxon>Chlorodendrophyceae</taxon>
        <taxon>Chlorodendrales</taxon>
        <taxon>Chlorodendraceae</taxon>
        <taxon>Tetraselmis</taxon>
    </lineage>
</organism>
<dbReference type="EMBL" id="GBEZ01006522">
    <property type="protein sequence ID" value="JAC78882.1"/>
    <property type="molecule type" value="Transcribed_RNA"/>
</dbReference>
<proteinExistence type="predicted"/>
<reference evidence="1" key="1">
    <citation type="submission" date="2014-05" db="EMBL/GenBank/DDBJ databases">
        <title>The transcriptome of the halophilic microalga Tetraselmis sp. GSL018 isolated from the Great Salt Lake, Utah.</title>
        <authorList>
            <person name="Jinkerson R.E."/>
            <person name="D'Adamo S."/>
            <person name="Posewitz M.C."/>
        </authorList>
    </citation>
    <scope>NUCLEOTIDE SEQUENCE</scope>
    <source>
        <strain evidence="1">GSL018</strain>
    </source>
</reference>
<gene>
    <name evidence="1" type="ORF">TSPGSL018_14066</name>
</gene>
<accession>A0A061S141</accession>
<dbReference type="AlphaFoldDB" id="A0A061S141"/>
<sequence>MRYISLRQCQSCQSGQKNAKDSYQSLSRFNNLSNGDIDGLKQISPPKRPDFKAGTMVGWRDSHISRADAPELINIPTVESVCKNRVLGLQTGLVKIHLGLKALYLLRDLQAAQKIQEHNRMLSCSAGGVSYTVSDLKSIHNLPASVYRVALRRTLGLPMPHQYVLPSGCARCNVSSNMIAGHEQYTPQQALMDHLPRCPSSARMHVMHSRLKQCLHKILAVDMKISKDRIREEMNGLRPGSLQRPGDLVILDYEGPGRHLVVDVSIVSPFTSSNETVSGKPGALAHHREISKFRQDAKSHDPIQSRHRFVPFVAETCGRLGQQAISLLSEFATEYMKNMKTSVHDFFHPRYTWVQQVSFLIHSDIASCLVEAAQSC</sequence>